<name>A0A9D0Z956_9FIRM</name>
<accession>A0A9D0Z956</accession>
<sequence>MKDPKTLTRAAVIAALYAALTLLLAPISYGAMQVRVSEGLTLLPVLFPEAAPALFVGCLLANLLGGSALPDIVLGSLTTFVAALLTRRLRGNRLLAALPPVVLNGLIVGALVHLLYTPEIPMALCMLYVAVGEAIACYVVGFLVLAAVKRVPERWRA</sequence>
<dbReference type="Pfam" id="PF06177">
    <property type="entry name" value="QueT"/>
    <property type="match status" value="1"/>
</dbReference>
<dbReference type="AlphaFoldDB" id="A0A9D0Z956"/>
<dbReference type="InterPro" id="IPR010387">
    <property type="entry name" value="QueT"/>
</dbReference>
<protein>
    <submittedName>
        <fullName evidence="2">QueT transporter family protein</fullName>
    </submittedName>
</protein>
<keyword evidence="1" id="KW-0812">Transmembrane</keyword>
<gene>
    <name evidence="2" type="ORF">IAB73_04740</name>
</gene>
<dbReference type="Proteomes" id="UP000886887">
    <property type="component" value="Unassembled WGS sequence"/>
</dbReference>
<organism evidence="2 3">
    <name type="scientific">Candidatus Onthenecus intestinigallinarum</name>
    <dbReference type="NCBI Taxonomy" id="2840875"/>
    <lineage>
        <taxon>Bacteria</taxon>
        <taxon>Bacillati</taxon>
        <taxon>Bacillota</taxon>
        <taxon>Clostridia</taxon>
        <taxon>Eubacteriales</taxon>
        <taxon>Candidatus Onthenecus</taxon>
    </lineage>
</organism>
<keyword evidence="1" id="KW-1133">Transmembrane helix</keyword>
<evidence type="ECO:0000313" key="3">
    <source>
        <dbReference type="Proteomes" id="UP000886887"/>
    </source>
</evidence>
<dbReference type="PANTHER" id="PTHR40044:SF1">
    <property type="entry name" value="INTEGRAL MEMBRANE PROTEIN"/>
    <property type="match status" value="1"/>
</dbReference>
<feature type="transmembrane region" description="Helical" evidence="1">
    <location>
        <begin position="128"/>
        <end position="148"/>
    </location>
</feature>
<evidence type="ECO:0000313" key="2">
    <source>
        <dbReference type="EMBL" id="HIQ71501.1"/>
    </source>
</evidence>
<dbReference type="EMBL" id="DVFJ01000013">
    <property type="protein sequence ID" value="HIQ71501.1"/>
    <property type="molecule type" value="Genomic_DNA"/>
</dbReference>
<reference evidence="2" key="2">
    <citation type="journal article" date="2021" name="PeerJ">
        <title>Extensive microbial diversity within the chicken gut microbiome revealed by metagenomics and culture.</title>
        <authorList>
            <person name="Gilroy R."/>
            <person name="Ravi A."/>
            <person name="Getino M."/>
            <person name="Pursley I."/>
            <person name="Horton D.L."/>
            <person name="Alikhan N.F."/>
            <person name="Baker D."/>
            <person name="Gharbi K."/>
            <person name="Hall N."/>
            <person name="Watson M."/>
            <person name="Adriaenssens E.M."/>
            <person name="Foster-Nyarko E."/>
            <person name="Jarju S."/>
            <person name="Secka A."/>
            <person name="Antonio M."/>
            <person name="Oren A."/>
            <person name="Chaudhuri R.R."/>
            <person name="La Ragione R."/>
            <person name="Hildebrand F."/>
            <person name="Pallen M.J."/>
        </authorList>
    </citation>
    <scope>NUCLEOTIDE SEQUENCE</scope>
    <source>
        <strain evidence="2">ChiSxjej2B14-6234</strain>
    </source>
</reference>
<comment type="caution">
    <text evidence="2">The sequence shown here is derived from an EMBL/GenBank/DDBJ whole genome shotgun (WGS) entry which is preliminary data.</text>
</comment>
<proteinExistence type="predicted"/>
<reference evidence="2" key="1">
    <citation type="submission" date="2020-10" db="EMBL/GenBank/DDBJ databases">
        <authorList>
            <person name="Gilroy R."/>
        </authorList>
    </citation>
    <scope>NUCLEOTIDE SEQUENCE</scope>
    <source>
        <strain evidence="2">ChiSxjej2B14-6234</strain>
    </source>
</reference>
<feature type="transmembrane region" description="Helical" evidence="1">
    <location>
        <begin position="94"/>
        <end position="116"/>
    </location>
</feature>
<evidence type="ECO:0000256" key="1">
    <source>
        <dbReference type="SAM" id="Phobius"/>
    </source>
</evidence>
<feature type="transmembrane region" description="Helical" evidence="1">
    <location>
        <begin position="54"/>
        <end position="82"/>
    </location>
</feature>
<dbReference type="PANTHER" id="PTHR40044">
    <property type="entry name" value="INTEGRAL MEMBRANE PROTEIN-RELATED"/>
    <property type="match status" value="1"/>
</dbReference>
<dbReference type="PIRSF" id="PIRSF031501">
    <property type="entry name" value="QueT"/>
    <property type="match status" value="1"/>
</dbReference>
<keyword evidence="1" id="KW-0472">Membrane</keyword>